<feature type="domain" description="Glycosyl transferase family 3 N-terminal" evidence="7">
    <location>
        <begin position="18"/>
        <end position="79"/>
    </location>
</feature>
<keyword evidence="4 5" id="KW-0057">Aromatic amino acid biosynthesis</keyword>
<dbReference type="InterPro" id="IPR000312">
    <property type="entry name" value="Glycosyl_Trfase_fam3"/>
</dbReference>
<keyword evidence="2 5" id="KW-0808">Transferase</keyword>
<comment type="caution">
    <text evidence="5">Lacks conserved residue(s) required for the propagation of feature annotation.</text>
</comment>
<feature type="binding site" evidence="5">
    <location>
        <begin position="103"/>
        <end position="106"/>
    </location>
    <ligand>
        <name>5-phospho-alpha-D-ribose 1-diphosphate</name>
        <dbReference type="ChEBI" id="CHEBI:58017"/>
    </ligand>
</feature>
<feature type="binding site" evidence="5">
    <location>
        <position position="105"/>
    </location>
    <ligand>
        <name>Mg(2+)</name>
        <dbReference type="ChEBI" id="CHEBI:18420"/>
        <label>1</label>
    </ligand>
</feature>
<proteinExistence type="inferred from homology"/>
<dbReference type="PANTHER" id="PTHR43285">
    <property type="entry name" value="ANTHRANILATE PHOSPHORIBOSYLTRANSFERASE"/>
    <property type="match status" value="1"/>
</dbReference>
<evidence type="ECO:0000256" key="1">
    <source>
        <dbReference type="ARBA" id="ARBA00022676"/>
    </source>
</evidence>
<organism evidence="8 9">
    <name type="scientific">Microbacterium sediminicola</name>
    <dbReference type="NCBI Taxonomy" id="415210"/>
    <lineage>
        <taxon>Bacteria</taxon>
        <taxon>Bacillati</taxon>
        <taxon>Actinomycetota</taxon>
        <taxon>Actinomycetes</taxon>
        <taxon>Micrococcales</taxon>
        <taxon>Microbacteriaceae</taxon>
        <taxon>Microbacterium</taxon>
    </lineage>
</organism>
<feature type="binding site" evidence="5">
    <location>
        <position position="237"/>
    </location>
    <ligand>
        <name>Mg(2+)</name>
        <dbReference type="ChEBI" id="CHEBI:18420"/>
        <label>2</label>
    </ligand>
</feature>
<sequence length="362" mass="37595">MGVPATLVSMTQTYSWPEILTALLGGNDLSVAESTWSMRQIMSGDATRSQLAGFLIALRAKGETVDELVGFRDAILEAALPLPVSAQVLDIVGTGGDRHRTVNISSMASIVAAAAGIPVVKHGNKAASSASGSSDVLSALGIDLTLSPDAVAETLNRAGITFAFASAFHPGFRHAAATRAELGVPTVFNFLGPLCNPARAEANAVGVAHLDRVPLITGVFRTRGATALVFRGDDGLDELTTTGHSRLWEVSRGVVHEHDLDPRDLGLPLAGLDELRGGDPQHNAAVVRRVLAGETGPVRDIVLLNTAAGIVAYRLSQDASERGRPMLERLSEGLEQAADAIDSGAAAATLDAWVAATTALAH</sequence>
<dbReference type="Pfam" id="PF02885">
    <property type="entry name" value="Glycos_trans_3N"/>
    <property type="match status" value="1"/>
</dbReference>
<accession>A0ABN2HXB6</accession>
<dbReference type="Pfam" id="PF00591">
    <property type="entry name" value="Glycos_transf_3"/>
    <property type="match status" value="1"/>
</dbReference>
<evidence type="ECO:0000313" key="8">
    <source>
        <dbReference type="EMBL" id="GAA1695060.1"/>
    </source>
</evidence>
<dbReference type="Gene3D" id="1.20.970.10">
    <property type="entry name" value="Transferase, Pyrimidine Nucleoside Phosphorylase, Chain C"/>
    <property type="match status" value="1"/>
</dbReference>
<reference evidence="8 9" key="1">
    <citation type="journal article" date="2019" name="Int. J. Syst. Evol. Microbiol.">
        <title>The Global Catalogue of Microorganisms (GCM) 10K type strain sequencing project: providing services to taxonomists for standard genome sequencing and annotation.</title>
        <authorList>
            <consortium name="The Broad Institute Genomics Platform"/>
            <consortium name="The Broad Institute Genome Sequencing Center for Infectious Disease"/>
            <person name="Wu L."/>
            <person name="Ma J."/>
        </authorList>
    </citation>
    <scope>NUCLEOTIDE SEQUENCE [LARGE SCALE GENOMIC DNA]</scope>
    <source>
        <strain evidence="8 9">JCM 15577</strain>
    </source>
</reference>
<dbReference type="GO" id="GO:0016757">
    <property type="term" value="F:glycosyltransferase activity"/>
    <property type="evidence" value="ECO:0007669"/>
    <property type="project" value="UniProtKB-KW"/>
</dbReference>
<dbReference type="PANTHER" id="PTHR43285:SF2">
    <property type="entry name" value="ANTHRANILATE PHOSPHORIBOSYLTRANSFERASE"/>
    <property type="match status" value="1"/>
</dbReference>
<feature type="domain" description="Glycosyl transferase family 3" evidence="6">
    <location>
        <begin position="86"/>
        <end position="346"/>
    </location>
</feature>
<keyword evidence="3 5" id="KW-0822">Tryptophan biosynthesis</keyword>
<evidence type="ECO:0000259" key="6">
    <source>
        <dbReference type="Pfam" id="PF00591"/>
    </source>
</evidence>
<comment type="similarity">
    <text evidence="5">Belongs to the anthranilate phosphoribosyltransferase family.</text>
</comment>
<dbReference type="Gene3D" id="3.40.1030.10">
    <property type="entry name" value="Nucleoside phosphorylase/phosphoribosyltransferase catalytic domain"/>
    <property type="match status" value="1"/>
</dbReference>
<keyword evidence="9" id="KW-1185">Reference proteome</keyword>
<feature type="binding site" evidence="5">
    <location>
        <position position="101"/>
    </location>
    <ligand>
        <name>5-phospho-alpha-D-ribose 1-diphosphate</name>
        <dbReference type="ChEBI" id="CHEBI:58017"/>
    </ligand>
</feature>
<dbReference type="EMBL" id="BAAAPL010000001">
    <property type="protein sequence ID" value="GAA1695060.1"/>
    <property type="molecule type" value="Genomic_DNA"/>
</dbReference>
<dbReference type="SUPFAM" id="SSF52418">
    <property type="entry name" value="Nucleoside phosphorylase/phosphoribosyltransferase catalytic domain"/>
    <property type="match status" value="1"/>
</dbReference>
<dbReference type="Proteomes" id="UP001501690">
    <property type="component" value="Unassembled WGS sequence"/>
</dbReference>
<comment type="catalytic activity">
    <reaction evidence="5">
        <text>N-(5-phospho-beta-D-ribosyl)anthranilate + diphosphate = 5-phospho-alpha-D-ribose 1-diphosphate + anthranilate</text>
        <dbReference type="Rhea" id="RHEA:11768"/>
        <dbReference type="ChEBI" id="CHEBI:16567"/>
        <dbReference type="ChEBI" id="CHEBI:18277"/>
        <dbReference type="ChEBI" id="CHEBI:33019"/>
        <dbReference type="ChEBI" id="CHEBI:58017"/>
        <dbReference type="EC" id="2.4.2.18"/>
    </reaction>
</comment>
<protein>
    <recommendedName>
        <fullName evidence="5">Anthranilate phosphoribosyltransferase</fullName>
        <ecNumber evidence="5">2.4.2.18</ecNumber>
    </recommendedName>
</protein>
<dbReference type="NCBIfam" id="TIGR01245">
    <property type="entry name" value="trpD"/>
    <property type="match status" value="1"/>
</dbReference>
<name>A0ABN2HXB6_9MICO</name>
<evidence type="ECO:0000256" key="4">
    <source>
        <dbReference type="ARBA" id="ARBA00023141"/>
    </source>
</evidence>
<dbReference type="SUPFAM" id="SSF47648">
    <property type="entry name" value="Nucleoside phosphorylase/phosphoribosyltransferase N-terminal domain"/>
    <property type="match status" value="1"/>
</dbReference>
<gene>
    <name evidence="5 8" type="primary">trpD</name>
    <name evidence="8" type="ORF">GCM10009808_10250</name>
</gene>
<feature type="binding site" evidence="5">
    <location>
        <position position="238"/>
    </location>
    <ligand>
        <name>Mg(2+)</name>
        <dbReference type="ChEBI" id="CHEBI:18420"/>
        <label>1</label>
    </ligand>
</feature>
<dbReference type="InterPro" id="IPR005940">
    <property type="entry name" value="Anthranilate_Pribosyl_Tfrase"/>
</dbReference>
<feature type="binding site" evidence="5">
    <location>
        <position position="93"/>
    </location>
    <ligand>
        <name>anthranilate</name>
        <dbReference type="ChEBI" id="CHEBI:16567"/>
        <label>1</label>
    </ligand>
</feature>
<dbReference type="InterPro" id="IPR036320">
    <property type="entry name" value="Glycosyl_Trfase_fam3_N_dom_sf"/>
</dbReference>
<keyword evidence="5" id="KW-0028">Amino-acid biosynthesis</keyword>
<comment type="pathway">
    <text evidence="5">Amino-acid biosynthesis; L-tryptophan biosynthesis; L-tryptophan from chorismate: step 2/5.</text>
</comment>
<evidence type="ECO:0000256" key="2">
    <source>
        <dbReference type="ARBA" id="ARBA00022679"/>
    </source>
</evidence>
<feature type="binding site" evidence="5">
    <location>
        <position position="93"/>
    </location>
    <ligand>
        <name>5-phospho-alpha-D-ribose 1-diphosphate</name>
        <dbReference type="ChEBI" id="CHEBI:58017"/>
    </ligand>
</feature>
<evidence type="ECO:0000256" key="3">
    <source>
        <dbReference type="ARBA" id="ARBA00022822"/>
    </source>
</evidence>
<feature type="binding site" evidence="5">
    <location>
        <begin position="121"/>
        <end position="129"/>
    </location>
    <ligand>
        <name>5-phospho-alpha-D-ribose 1-diphosphate</name>
        <dbReference type="ChEBI" id="CHEBI:58017"/>
    </ligand>
</feature>
<comment type="cofactor">
    <cofactor evidence="5">
        <name>Mg(2+)</name>
        <dbReference type="ChEBI" id="CHEBI:18420"/>
    </cofactor>
    <text evidence="5">Binds 2 magnesium ions per monomer.</text>
</comment>
<evidence type="ECO:0000313" key="9">
    <source>
        <dbReference type="Proteomes" id="UP001501690"/>
    </source>
</evidence>
<comment type="caution">
    <text evidence="8">The sequence shown here is derived from an EMBL/GenBank/DDBJ whole genome shotgun (WGS) entry which is preliminary data.</text>
</comment>
<comment type="function">
    <text evidence="5">Catalyzes the transfer of the phosphoribosyl group of 5-phosphorylribose-1-pyrophosphate (PRPP) to anthranilate to yield N-(5'-phosphoribosyl)-anthranilate (PRA).</text>
</comment>
<dbReference type="InterPro" id="IPR035902">
    <property type="entry name" value="Nuc_phospho_transferase"/>
</dbReference>
<dbReference type="HAMAP" id="MF_00211">
    <property type="entry name" value="TrpD"/>
    <property type="match status" value="1"/>
</dbReference>
<dbReference type="EC" id="2.4.2.18" evidence="5"/>
<keyword evidence="5" id="KW-0460">Magnesium</keyword>
<dbReference type="InterPro" id="IPR017459">
    <property type="entry name" value="Glycosyl_Trfase_fam3_N_dom"/>
</dbReference>
<keyword evidence="1 5" id="KW-0328">Glycosyltransferase</keyword>
<evidence type="ECO:0000259" key="7">
    <source>
        <dbReference type="Pfam" id="PF02885"/>
    </source>
</evidence>
<feature type="binding site" evidence="5">
    <location>
        <begin position="96"/>
        <end position="97"/>
    </location>
    <ligand>
        <name>5-phospho-alpha-D-ribose 1-diphosphate</name>
        <dbReference type="ChEBI" id="CHEBI:58017"/>
    </ligand>
</feature>
<feature type="binding site" evidence="5">
    <location>
        <position position="124"/>
    </location>
    <ligand>
        <name>anthranilate</name>
        <dbReference type="ChEBI" id="CHEBI:16567"/>
        <label>1</label>
    </ligand>
</feature>
<feature type="binding site" evidence="5">
    <location>
        <position position="179"/>
    </location>
    <ligand>
        <name>anthranilate</name>
        <dbReference type="ChEBI" id="CHEBI:16567"/>
        <label>2</label>
    </ligand>
</feature>
<feature type="binding site" evidence="5">
    <location>
        <position position="133"/>
    </location>
    <ligand>
        <name>5-phospho-alpha-D-ribose 1-diphosphate</name>
        <dbReference type="ChEBI" id="CHEBI:58017"/>
    </ligand>
</feature>
<comment type="subunit">
    <text evidence="5">Homodimer.</text>
</comment>
<feature type="binding site" evidence="5">
    <location>
        <position position="238"/>
    </location>
    <ligand>
        <name>Mg(2+)</name>
        <dbReference type="ChEBI" id="CHEBI:18420"/>
        <label>2</label>
    </ligand>
</feature>
<evidence type="ECO:0000256" key="5">
    <source>
        <dbReference type="HAMAP-Rule" id="MF_00211"/>
    </source>
</evidence>
<keyword evidence="5" id="KW-0479">Metal-binding</keyword>